<dbReference type="InterPro" id="IPR032675">
    <property type="entry name" value="LRR_dom_sf"/>
</dbReference>
<sequence>MHYLSKCQTPLLHQTFFAHRPALAHHVRTLHILIPNSNERHLDSSPEYPTEVLITNLRQLKSITLDGVPLNSSIMNALTLSPHLRSLQILAHRNFPCVHQILNGVFPIETLKISSNSSPVYFSLEDVLRSTAPTLKHLCLQGRIHFDEEIAALYFPRLECLTIDLVSLTVPDLRHFFIRHRASLKEANISCENSDWLMCLSFLLRMIRGAEILDETGQASHQNDQSWGQYFVEDFAYASRDVKFNEDVTHRVVTELALSFSRQVHVNPVMETTEFSKFLLALAMFPHLQVLLLWSDFSTEGVFATFMGHLGGCLSGLPQLKSLILAWDVTATDWADDDRRALLGNHDMNVHGMKHNDDKSCYNDRWVQWETKNYQTAERIFRALFDQCPSLETVDWYPQPPYCIGRTATCWTWRALPSKKRPGNMSSKFVVGDLRWVGGRVEPKMFKFVVGKEAMILSQLSMGIN</sequence>
<dbReference type="SUPFAM" id="SSF52047">
    <property type="entry name" value="RNI-like"/>
    <property type="match status" value="1"/>
</dbReference>
<name>A0A4Y7PI94_9AGAM</name>
<proteinExistence type="predicted"/>
<keyword evidence="2" id="KW-1185">Reference proteome</keyword>
<gene>
    <name evidence="1" type="ORF">BD410DRAFT_902825</name>
</gene>
<evidence type="ECO:0000313" key="2">
    <source>
        <dbReference type="Proteomes" id="UP000294933"/>
    </source>
</evidence>
<dbReference type="AlphaFoldDB" id="A0A4Y7PI94"/>
<dbReference type="VEuPathDB" id="FungiDB:BD410DRAFT_902825"/>
<dbReference type="EMBL" id="ML170297">
    <property type="protein sequence ID" value="TDL14965.1"/>
    <property type="molecule type" value="Genomic_DNA"/>
</dbReference>
<dbReference type="Gene3D" id="3.80.10.10">
    <property type="entry name" value="Ribonuclease Inhibitor"/>
    <property type="match status" value="1"/>
</dbReference>
<accession>A0A4Y7PI94</accession>
<reference evidence="1 2" key="1">
    <citation type="submission" date="2018-06" db="EMBL/GenBank/DDBJ databases">
        <title>A transcriptomic atlas of mushroom development highlights an independent origin of complex multicellularity.</title>
        <authorList>
            <consortium name="DOE Joint Genome Institute"/>
            <person name="Krizsan K."/>
            <person name="Almasi E."/>
            <person name="Merenyi Z."/>
            <person name="Sahu N."/>
            <person name="Viragh M."/>
            <person name="Koszo T."/>
            <person name="Mondo S."/>
            <person name="Kiss B."/>
            <person name="Balint B."/>
            <person name="Kues U."/>
            <person name="Barry K."/>
            <person name="Hegedus J.C."/>
            <person name="Henrissat B."/>
            <person name="Johnson J."/>
            <person name="Lipzen A."/>
            <person name="Ohm R."/>
            <person name="Nagy I."/>
            <person name="Pangilinan J."/>
            <person name="Yan J."/>
            <person name="Xiong Y."/>
            <person name="Grigoriev I.V."/>
            <person name="Hibbett D.S."/>
            <person name="Nagy L.G."/>
        </authorList>
    </citation>
    <scope>NUCLEOTIDE SEQUENCE [LARGE SCALE GENOMIC DNA]</scope>
    <source>
        <strain evidence="1 2">SZMC22713</strain>
    </source>
</reference>
<protein>
    <recommendedName>
        <fullName evidence="3">F-box domain-containing protein</fullName>
    </recommendedName>
</protein>
<dbReference type="Proteomes" id="UP000294933">
    <property type="component" value="Unassembled WGS sequence"/>
</dbReference>
<evidence type="ECO:0008006" key="3">
    <source>
        <dbReference type="Google" id="ProtNLM"/>
    </source>
</evidence>
<organism evidence="1 2">
    <name type="scientific">Rickenella mellea</name>
    <dbReference type="NCBI Taxonomy" id="50990"/>
    <lineage>
        <taxon>Eukaryota</taxon>
        <taxon>Fungi</taxon>
        <taxon>Dikarya</taxon>
        <taxon>Basidiomycota</taxon>
        <taxon>Agaricomycotina</taxon>
        <taxon>Agaricomycetes</taxon>
        <taxon>Hymenochaetales</taxon>
        <taxon>Rickenellaceae</taxon>
        <taxon>Rickenella</taxon>
    </lineage>
</organism>
<evidence type="ECO:0000313" key="1">
    <source>
        <dbReference type="EMBL" id="TDL14965.1"/>
    </source>
</evidence>